<dbReference type="SUPFAM" id="SSF58038">
    <property type="entry name" value="SNARE fusion complex"/>
    <property type="match status" value="2"/>
</dbReference>
<evidence type="ECO:0000313" key="9">
    <source>
        <dbReference type="Proteomes" id="UP000694680"/>
    </source>
</evidence>
<evidence type="ECO:0000256" key="2">
    <source>
        <dbReference type="ARBA" id="ARBA00023054"/>
    </source>
</evidence>
<dbReference type="GO" id="GO:0019905">
    <property type="term" value="F:syntaxin binding"/>
    <property type="evidence" value="ECO:0007669"/>
    <property type="project" value="TreeGrafter"/>
</dbReference>
<feature type="coiled-coil region" evidence="6">
    <location>
        <begin position="368"/>
        <end position="395"/>
    </location>
</feature>
<dbReference type="PROSITE" id="PS50192">
    <property type="entry name" value="T_SNARE"/>
    <property type="match status" value="1"/>
</dbReference>
<evidence type="ECO:0000256" key="4">
    <source>
        <dbReference type="ARBA" id="ARBA00024443"/>
    </source>
</evidence>
<evidence type="ECO:0000259" key="7">
    <source>
        <dbReference type="PROSITE" id="PS50192"/>
    </source>
</evidence>
<dbReference type="GO" id="GO:0031201">
    <property type="term" value="C:SNARE complex"/>
    <property type="evidence" value="ECO:0007669"/>
    <property type="project" value="TreeGrafter"/>
</dbReference>
<accession>A0A8C5GAR5</accession>
<reference evidence="8" key="1">
    <citation type="submission" date="2020-06" db="EMBL/GenBank/DDBJ databases">
        <authorList>
            <consortium name="Wellcome Sanger Institute Data Sharing"/>
        </authorList>
    </citation>
    <scope>NUCLEOTIDE SEQUENCE [LARGE SCALE GENOMIC DNA]</scope>
</reference>
<comment type="similarity">
    <text evidence="3">Belongs to the SVAP1 family.</text>
</comment>
<dbReference type="Proteomes" id="UP000694680">
    <property type="component" value="Chromosome 17"/>
</dbReference>
<dbReference type="AlphaFoldDB" id="A0A8C5GAR5"/>
<gene>
    <name evidence="8" type="primary">snap47</name>
</gene>
<keyword evidence="9" id="KW-1185">Reference proteome</keyword>
<dbReference type="GO" id="GO:0031629">
    <property type="term" value="P:synaptic vesicle fusion to presynaptic active zone membrane"/>
    <property type="evidence" value="ECO:0007669"/>
    <property type="project" value="TreeGrafter"/>
</dbReference>
<evidence type="ECO:0000256" key="3">
    <source>
        <dbReference type="ARBA" id="ARBA00024354"/>
    </source>
</evidence>
<evidence type="ECO:0000256" key="5">
    <source>
        <dbReference type="ARBA" id="ARBA00032027"/>
    </source>
</evidence>
<organism evidence="8 9">
    <name type="scientific">Gouania willdenowi</name>
    <name type="common">Blunt-snouted clingfish</name>
    <name type="synonym">Lepadogaster willdenowi</name>
    <dbReference type="NCBI Taxonomy" id="441366"/>
    <lineage>
        <taxon>Eukaryota</taxon>
        <taxon>Metazoa</taxon>
        <taxon>Chordata</taxon>
        <taxon>Craniata</taxon>
        <taxon>Vertebrata</taxon>
        <taxon>Euteleostomi</taxon>
        <taxon>Actinopterygii</taxon>
        <taxon>Neopterygii</taxon>
        <taxon>Teleostei</taxon>
        <taxon>Neoteleostei</taxon>
        <taxon>Acanthomorphata</taxon>
        <taxon>Ovalentaria</taxon>
        <taxon>Blenniimorphae</taxon>
        <taxon>Blenniiformes</taxon>
        <taxon>Gobiesocoidei</taxon>
        <taxon>Gobiesocidae</taxon>
        <taxon>Gobiesocinae</taxon>
        <taxon>Gouania</taxon>
    </lineage>
</organism>
<dbReference type="Ensembl" id="ENSGWIT00000029111.1">
    <property type="protein sequence ID" value="ENSGWIP00000026648.1"/>
    <property type="gene ID" value="ENSGWIG00000013984.1"/>
</dbReference>
<dbReference type="OrthoDB" id="10009801at2759"/>
<dbReference type="Gene3D" id="1.20.5.110">
    <property type="match status" value="2"/>
</dbReference>
<evidence type="ECO:0000256" key="6">
    <source>
        <dbReference type="SAM" id="Coils"/>
    </source>
</evidence>
<dbReference type="GO" id="GO:0098793">
    <property type="term" value="C:presynapse"/>
    <property type="evidence" value="ECO:0007669"/>
    <property type="project" value="GOC"/>
</dbReference>
<protein>
    <recommendedName>
        <fullName evidence="4">Synaptosomal-associated protein 47</fullName>
    </recommendedName>
    <alternativeName>
        <fullName evidence="5">Synaptosomal-associated 47 kDa protein</fullName>
    </alternativeName>
</protein>
<dbReference type="GeneID" id="114479750"/>
<dbReference type="PANTHER" id="PTHR19305:SF1">
    <property type="entry name" value="SYNAPTOSOMAL-ASSOCIATED PROTEIN 47"/>
    <property type="match status" value="1"/>
</dbReference>
<proteinExistence type="inferred from homology"/>
<evidence type="ECO:0000256" key="1">
    <source>
        <dbReference type="ARBA" id="ARBA00022737"/>
    </source>
</evidence>
<keyword evidence="2 6" id="KW-0175">Coiled coil</keyword>
<keyword evidence="1" id="KW-0677">Repeat</keyword>
<feature type="domain" description="T-SNARE coiled-coil homology" evidence="7">
    <location>
        <begin position="371"/>
        <end position="420"/>
    </location>
</feature>
<reference evidence="8" key="3">
    <citation type="submission" date="2025-09" db="UniProtKB">
        <authorList>
            <consortium name="Ensembl"/>
        </authorList>
    </citation>
    <scope>IDENTIFICATION</scope>
</reference>
<dbReference type="GO" id="GO:0005886">
    <property type="term" value="C:plasma membrane"/>
    <property type="evidence" value="ECO:0007669"/>
    <property type="project" value="TreeGrafter"/>
</dbReference>
<reference evidence="8" key="2">
    <citation type="submission" date="2025-08" db="UniProtKB">
        <authorList>
            <consortium name="Ensembl"/>
        </authorList>
    </citation>
    <scope>IDENTIFICATION</scope>
</reference>
<sequence>MIRDASIHSWPGSYYLSTERRWEYGVLSLSRTKLSFVSSQKKSGAQQSEVLASLRLSCIVEIKMESSSFIFGVLTVLEEGNIKHWFGSLKPSRAAVFNVLEHFWRERLLPEDADGKPPSSKGRELIGLVAGAQRRLQDAGLALSHQGEQFDSTMQGLEKMDSDLGVADRLLSELESPSWWPFGKQSWKTQPEAKADDAIKAAASAAAGRTSGRNRVVASIPAVVSVPGQEPRHGCLLLLVSSMEVRNASCQLLHRFERSEVDEVRVHSPYEVSIRQRFIGRPDVCFRLLSARLPHALPLLEIQYKKKLEFTGEYAAFSASRLSPSESEGAGAGTGLQRTQDSEVLLEVPAGELPQLQVLHPTVSQAEAQELKQMLMQLRTLALEAESELERQDEVLDVLTSSTDRVSMSIERQTGRMRRLL</sequence>
<dbReference type="FunFam" id="2.30.29.30:FF:000269">
    <property type="entry name" value="Synaptosomal-associated protein 47"/>
    <property type="match status" value="1"/>
</dbReference>
<dbReference type="InterPro" id="IPR000727">
    <property type="entry name" value="T_SNARE_dom"/>
</dbReference>
<dbReference type="CDD" id="cd15888">
    <property type="entry name" value="SNARE_SNAP47N"/>
    <property type="match status" value="1"/>
</dbReference>
<name>A0A8C5GAR5_GOUWI</name>
<evidence type="ECO:0000313" key="8">
    <source>
        <dbReference type="Ensembl" id="ENSGWIP00000026648.1"/>
    </source>
</evidence>
<dbReference type="RefSeq" id="XP_028329393.1">
    <property type="nucleotide sequence ID" value="XM_028473592.1"/>
</dbReference>
<dbReference type="GO" id="GO:0016082">
    <property type="term" value="P:synaptic vesicle priming"/>
    <property type="evidence" value="ECO:0007669"/>
    <property type="project" value="TreeGrafter"/>
</dbReference>
<dbReference type="GO" id="GO:0005484">
    <property type="term" value="F:SNAP receptor activity"/>
    <property type="evidence" value="ECO:0007669"/>
    <property type="project" value="TreeGrafter"/>
</dbReference>
<dbReference type="CTD" id="116841"/>
<dbReference type="PANTHER" id="PTHR19305">
    <property type="entry name" value="SYNAPTOSOMAL ASSOCIATED PROTEIN"/>
    <property type="match status" value="1"/>
</dbReference>